<feature type="transmembrane region" description="Helical" evidence="1">
    <location>
        <begin position="64"/>
        <end position="84"/>
    </location>
</feature>
<sequence>MIEQSVSKRRRTRILAIAGAVVFGLAVVPFILYAAAFGWRSLTGDLGSESYLFAGRAPVAETGLSLHMLAGAAITLAVPLQILPPLRRRWPALHRWTGRGIVTLGLVAALGGLVFIGTRGTIGGPVMDAGFAIYGLLLGLAAIMAISRARAGEFAAHRRWALRLAVLILGSWLFRVHYVLWYAVTGGLWSNEGLTGPFDRVQVFAFYLPYLVLVEVYLRRATPRAAHVL</sequence>
<protein>
    <submittedName>
        <fullName evidence="2">Putative membrane protein DUF2306</fullName>
    </submittedName>
</protein>
<comment type="caution">
    <text evidence="2">The sequence shown here is derived from an EMBL/GenBank/DDBJ whole genome shotgun (WGS) entry which is preliminary data.</text>
</comment>
<dbReference type="AlphaFoldDB" id="A0A2W7N854"/>
<gene>
    <name evidence="2" type="ORF">LX81_02183</name>
</gene>
<keyword evidence="3" id="KW-1185">Reference proteome</keyword>
<feature type="transmembrane region" description="Helical" evidence="1">
    <location>
        <begin position="201"/>
        <end position="218"/>
    </location>
</feature>
<evidence type="ECO:0000313" key="2">
    <source>
        <dbReference type="EMBL" id="PZX16331.1"/>
    </source>
</evidence>
<dbReference type="OrthoDB" id="8759010at2"/>
<reference evidence="2 3" key="1">
    <citation type="submission" date="2018-06" db="EMBL/GenBank/DDBJ databases">
        <title>Genomic Encyclopedia of Archaeal and Bacterial Type Strains, Phase II (KMG-II): from individual species to whole genera.</title>
        <authorList>
            <person name="Goeker M."/>
        </authorList>
    </citation>
    <scope>NUCLEOTIDE SEQUENCE [LARGE SCALE GENOMIC DNA]</scope>
    <source>
        <strain evidence="2 3">DSM 22009</strain>
    </source>
</reference>
<feature type="transmembrane region" description="Helical" evidence="1">
    <location>
        <begin position="96"/>
        <end position="117"/>
    </location>
</feature>
<dbReference type="Proteomes" id="UP000248916">
    <property type="component" value="Unassembled WGS sequence"/>
</dbReference>
<keyword evidence="1" id="KW-0472">Membrane</keyword>
<keyword evidence="1" id="KW-0812">Transmembrane</keyword>
<name>A0A2W7N854_9RHOB</name>
<evidence type="ECO:0000313" key="3">
    <source>
        <dbReference type="Proteomes" id="UP000248916"/>
    </source>
</evidence>
<dbReference type="EMBL" id="QKZL01000007">
    <property type="protein sequence ID" value="PZX16331.1"/>
    <property type="molecule type" value="Genomic_DNA"/>
</dbReference>
<keyword evidence="1" id="KW-1133">Transmembrane helix</keyword>
<dbReference type="RefSeq" id="WP_111537354.1">
    <property type="nucleotide sequence ID" value="NZ_QKZL01000007.1"/>
</dbReference>
<feature type="transmembrane region" description="Helical" evidence="1">
    <location>
        <begin position="12"/>
        <end position="36"/>
    </location>
</feature>
<dbReference type="Pfam" id="PF10067">
    <property type="entry name" value="DUF2306"/>
    <property type="match status" value="1"/>
</dbReference>
<dbReference type="InterPro" id="IPR018750">
    <property type="entry name" value="DUF2306_membrane"/>
</dbReference>
<accession>A0A2W7N854</accession>
<feature type="transmembrane region" description="Helical" evidence="1">
    <location>
        <begin position="160"/>
        <end position="181"/>
    </location>
</feature>
<organism evidence="2 3">
    <name type="scientific">Palleronia aestuarii</name>
    <dbReference type="NCBI Taxonomy" id="568105"/>
    <lineage>
        <taxon>Bacteria</taxon>
        <taxon>Pseudomonadati</taxon>
        <taxon>Pseudomonadota</taxon>
        <taxon>Alphaproteobacteria</taxon>
        <taxon>Rhodobacterales</taxon>
        <taxon>Roseobacteraceae</taxon>
        <taxon>Palleronia</taxon>
    </lineage>
</organism>
<proteinExistence type="predicted"/>
<feature type="transmembrane region" description="Helical" evidence="1">
    <location>
        <begin position="129"/>
        <end position="148"/>
    </location>
</feature>
<evidence type="ECO:0000256" key="1">
    <source>
        <dbReference type="SAM" id="Phobius"/>
    </source>
</evidence>